<dbReference type="Proteomes" id="UP000004310">
    <property type="component" value="Unassembled WGS sequence"/>
</dbReference>
<accession>Q0G4Q1</accession>
<gene>
    <name evidence="3" type="ORF">FP2506_10976</name>
</gene>
<keyword evidence="1" id="KW-1133">Transmembrane helix</keyword>
<proteinExistence type="predicted"/>
<feature type="transmembrane region" description="Helical" evidence="1">
    <location>
        <begin position="162"/>
        <end position="180"/>
    </location>
</feature>
<reference evidence="3 4" key="1">
    <citation type="journal article" date="2010" name="J. Bacteriol.">
        <title>Genome sequence of Fulvimarina pelagi HTCC2506T, a Mn(II)-oxidizing alphaproteobacterium possessing an aerobic anoxygenic photosynthetic gene cluster and Xanthorhodopsin.</title>
        <authorList>
            <person name="Kang I."/>
            <person name="Oh H.M."/>
            <person name="Lim S.I."/>
            <person name="Ferriera S."/>
            <person name="Giovannoni S.J."/>
            <person name="Cho J.C."/>
        </authorList>
    </citation>
    <scope>NUCLEOTIDE SEQUENCE [LARGE SCALE GENOMIC DNA]</scope>
    <source>
        <strain evidence="3 4">HTCC2506</strain>
    </source>
</reference>
<sequence>MISSAPWLRSSESLVATAIGLAAAIGFYLQIGREVHIETQVVCIVAVSSLVLIVTGLSYRVSGRSQSIGCTTIGVGLLMLFTTTLSIVNYLTLPLQVAPYDEFLVRIDALIGFHWPSVMEVASRYPVFCHILGLVYQSTMCQLAILVTILGLSGRVLELDRLLLTFAVSAVGVVAFWSAFPSLGTMAYYELDAGIVARIAPVVGPDYGLALKELYASGPDRIDPWQSLGLIAFPSFHTVLALMTISFARSVKWLFPFALALNLLMMPAVVIHGGHHLFDVFGGIVMFFLSRGVADMFIARFSLKGRRRLGAAANASFFVES</sequence>
<evidence type="ECO:0000259" key="2">
    <source>
        <dbReference type="Pfam" id="PF14378"/>
    </source>
</evidence>
<dbReference type="GO" id="GO:0016020">
    <property type="term" value="C:membrane"/>
    <property type="evidence" value="ECO:0007669"/>
    <property type="project" value="UniProtKB-SubCell"/>
</dbReference>
<dbReference type="Pfam" id="PF14378">
    <property type="entry name" value="PAP2_3"/>
    <property type="match status" value="1"/>
</dbReference>
<dbReference type="EMBL" id="AATP01000001">
    <property type="protein sequence ID" value="EAU43363.1"/>
    <property type="molecule type" value="Genomic_DNA"/>
</dbReference>
<dbReference type="AlphaFoldDB" id="Q0G4Q1"/>
<evidence type="ECO:0000313" key="4">
    <source>
        <dbReference type="Proteomes" id="UP000004310"/>
    </source>
</evidence>
<name>Q0G4Q1_9HYPH</name>
<dbReference type="RefSeq" id="WP_007067337.1">
    <property type="nucleotide sequence ID" value="NZ_DS022272.1"/>
</dbReference>
<dbReference type="InterPro" id="IPR026841">
    <property type="entry name" value="Aur1/Ipt1"/>
</dbReference>
<organism evidence="3 4">
    <name type="scientific">Fulvimarina pelagi HTCC2506</name>
    <dbReference type="NCBI Taxonomy" id="314231"/>
    <lineage>
        <taxon>Bacteria</taxon>
        <taxon>Pseudomonadati</taxon>
        <taxon>Pseudomonadota</taxon>
        <taxon>Alphaproteobacteria</taxon>
        <taxon>Hyphomicrobiales</taxon>
        <taxon>Aurantimonadaceae</taxon>
        <taxon>Fulvimarina</taxon>
    </lineage>
</organism>
<protein>
    <recommendedName>
        <fullName evidence="2">Inositolphosphotransferase Aur1/Ipt1 domain-containing protein</fullName>
    </recommendedName>
</protein>
<feature type="transmembrane region" description="Helical" evidence="1">
    <location>
        <begin position="125"/>
        <end position="150"/>
    </location>
</feature>
<dbReference type="HOGENOM" id="CLU_052944_0_0_5"/>
<dbReference type="eggNOG" id="COG0671">
    <property type="taxonomic scope" value="Bacteria"/>
</dbReference>
<feature type="transmembrane region" description="Helical" evidence="1">
    <location>
        <begin position="254"/>
        <end position="274"/>
    </location>
</feature>
<keyword evidence="1" id="KW-0812">Transmembrane</keyword>
<keyword evidence="1" id="KW-0472">Membrane</keyword>
<feature type="domain" description="Inositolphosphotransferase Aur1/Ipt1" evidence="2">
    <location>
        <begin position="103"/>
        <end position="290"/>
    </location>
</feature>
<feature type="transmembrane region" description="Helical" evidence="1">
    <location>
        <begin position="280"/>
        <end position="299"/>
    </location>
</feature>
<feature type="transmembrane region" description="Helical" evidence="1">
    <location>
        <begin position="12"/>
        <end position="31"/>
    </location>
</feature>
<evidence type="ECO:0000256" key="1">
    <source>
        <dbReference type="SAM" id="Phobius"/>
    </source>
</evidence>
<dbReference type="STRING" id="217511.GCA_001463845_00944"/>
<comment type="caution">
    <text evidence="3">The sequence shown here is derived from an EMBL/GenBank/DDBJ whole genome shotgun (WGS) entry which is preliminary data.</text>
</comment>
<keyword evidence="4" id="KW-1185">Reference proteome</keyword>
<feature type="transmembrane region" description="Helical" evidence="1">
    <location>
        <begin position="225"/>
        <end position="247"/>
    </location>
</feature>
<feature type="transmembrane region" description="Helical" evidence="1">
    <location>
        <begin position="37"/>
        <end position="59"/>
    </location>
</feature>
<feature type="transmembrane region" description="Helical" evidence="1">
    <location>
        <begin position="71"/>
        <end position="91"/>
    </location>
</feature>
<evidence type="ECO:0000313" key="3">
    <source>
        <dbReference type="EMBL" id="EAU43363.1"/>
    </source>
</evidence>